<protein>
    <submittedName>
        <fullName evidence="1">Predicted protein</fullName>
    </submittedName>
</protein>
<dbReference type="RefSeq" id="XP_001885634.1">
    <property type="nucleotide sequence ID" value="XM_001885599.1"/>
</dbReference>
<evidence type="ECO:0000313" key="2">
    <source>
        <dbReference type="Proteomes" id="UP000001194"/>
    </source>
</evidence>
<keyword evidence="2" id="KW-1185">Reference proteome</keyword>
<dbReference type="AlphaFoldDB" id="B0DNT6"/>
<reference evidence="1 2" key="1">
    <citation type="journal article" date="2008" name="Nature">
        <title>The genome of Laccaria bicolor provides insights into mycorrhizal symbiosis.</title>
        <authorList>
            <person name="Martin F."/>
            <person name="Aerts A."/>
            <person name="Ahren D."/>
            <person name="Brun A."/>
            <person name="Danchin E.G.J."/>
            <person name="Duchaussoy F."/>
            <person name="Gibon J."/>
            <person name="Kohler A."/>
            <person name="Lindquist E."/>
            <person name="Pereda V."/>
            <person name="Salamov A."/>
            <person name="Shapiro H.J."/>
            <person name="Wuyts J."/>
            <person name="Blaudez D."/>
            <person name="Buee M."/>
            <person name="Brokstein P."/>
            <person name="Canbaeck B."/>
            <person name="Cohen D."/>
            <person name="Courty P.E."/>
            <person name="Coutinho P.M."/>
            <person name="Delaruelle C."/>
            <person name="Detter J.C."/>
            <person name="Deveau A."/>
            <person name="DiFazio S."/>
            <person name="Duplessis S."/>
            <person name="Fraissinet-Tachet L."/>
            <person name="Lucic E."/>
            <person name="Frey-Klett P."/>
            <person name="Fourrey C."/>
            <person name="Feussner I."/>
            <person name="Gay G."/>
            <person name="Grimwood J."/>
            <person name="Hoegger P.J."/>
            <person name="Jain P."/>
            <person name="Kilaru S."/>
            <person name="Labbe J."/>
            <person name="Lin Y.C."/>
            <person name="Legue V."/>
            <person name="Le Tacon F."/>
            <person name="Marmeisse R."/>
            <person name="Melayah D."/>
            <person name="Montanini B."/>
            <person name="Muratet M."/>
            <person name="Nehls U."/>
            <person name="Niculita-Hirzel H."/>
            <person name="Oudot-Le Secq M.P."/>
            <person name="Peter M."/>
            <person name="Quesneville H."/>
            <person name="Rajashekar B."/>
            <person name="Reich M."/>
            <person name="Rouhier N."/>
            <person name="Schmutz J."/>
            <person name="Yin T."/>
            <person name="Chalot M."/>
            <person name="Henrissat B."/>
            <person name="Kuees U."/>
            <person name="Lucas S."/>
            <person name="Van de Peer Y."/>
            <person name="Podila G.K."/>
            <person name="Polle A."/>
            <person name="Pukkila P.J."/>
            <person name="Richardson P.M."/>
            <person name="Rouze P."/>
            <person name="Sanders I.R."/>
            <person name="Stajich J.E."/>
            <person name="Tunlid A."/>
            <person name="Tuskan G."/>
            <person name="Grigoriev I.V."/>
        </authorList>
    </citation>
    <scope>NUCLEOTIDE SEQUENCE [LARGE SCALE GENOMIC DNA]</scope>
    <source>
        <strain evidence="2">S238N-H82 / ATCC MYA-4686</strain>
    </source>
</reference>
<dbReference type="EMBL" id="DS547122">
    <property type="protein sequence ID" value="EDR03781.1"/>
    <property type="molecule type" value="Genomic_DNA"/>
</dbReference>
<dbReference type="GeneID" id="6081185"/>
<dbReference type="Proteomes" id="UP000001194">
    <property type="component" value="Unassembled WGS sequence"/>
</dbReference>
<dbReference type="InParanoid" id="B0DNT6"/>
<dbReference type="HOGENOM" id="CLU_2705243_0_0_1"/>
<sequence>MSQSTPSFSTLLENPMAVCLERSVLCPPQDGALAGSMLSPQYSFCNACQPRVPSERAHPPLVSRSRSHQILAP</sequence>
<dbReference type="KEGG" id="lbc:LACBIDRAFT_306827"/>
<evidence type="ECO:0000313" key="1">
    <source>
        <dbReference type="EMBL" id="EDR03781.1"/>
    </source>
</evidence>
<gene>
    <name evidence="1" type="ORF">LACBIDRAFT_306827</name>
</gene>
<organism evidence="2">
    <name type="scientific">Laccaria bicolor (strain S238N-H82 / ATCC MYA-4686)</name>
    <name type="common">Bicoloured deceiver</name>
    <name type="synonym">Laccaria laccata var. bicolor</name>
    <dbReference type="NCBI Taxonomy" id="486041"/>
    <lineage>
        <taxon>Eukaryota</taxon>
        <taxon>Fungi</taxon>
        <taxon>Dikarya</taxon>
        <taxon>Basidiomycota</taxon>
        <taxon>Agaricomycotina</taxon>
        <taxon>Agaricomycetes</taxon>
        <taxon>Agaricomycetidae</taxon>
        <taxon>Agaricales</taxon>
        <taxon>Agaricineae</taxon>
        <taxon>Hydnangiaceae</taxon>
        <taxon>Laccaria</taxon>
    </lineage>
</organism>
<name>B0DNT6_LACBS</name>
<accession>B0DNT6</accession>
<proteinExistence type="predicted"/>